<sequence>MKEKISLLQKKHIVLGVLLFTFWNILSPRITVESILVGLVVSFGVVLYSRDIVFDEEEVTLYKLSNIGKFFSFIWCLLVEIVKANIQVAKIVLSPSMPISPKLVRIPVKFKNDFNKVLYGNAVTLTPGTLTVDITENEYLVHALTEEAAEDLIDSVMEQHVLRLEVDDK</sequence>
<dbReference type="STRING" id="293826.Amet_4159"/>
<keyword evidence="3" id="KW-0813">Transport</keyword>
<dbReference type="Pfam" id="PF01899">
    <property type="entry name" value="MNHE"/>
    <property type="match status" value="1"/>
</dbReference>
<dbReference type="PANTHER" id="PTHR34584">
    <property type="entry name" value="NA(+)/H(+) ANTIPORTER SUBUNIT E1"/>
    <property type="match status" value="1"/>
</dbReference>
<keyword evidence="3" id="KW-0050">Antiport</keyword>
<keyword evidence="4" id="KW-1003">Cell membrane</keyword>
<evidence type="ECO:0000256" key="6">
    <source>
        <dbReference type="ARBA" id="ARBA00022989"/>
    </source>
</evidence>
<keyword evidence="10" id="KW-1185">Reference proteome</keyword>
<dbReference type="eggNOG" id="COG1863">
    <property type="taxonomic scope" value="Bacteria"/>
</dbReference>
<dbReference type="OrthoDB" id="9800498at2"/>
<dbReference type="GO" id="GO:0008324">
    <property type="term" value="F:monoatomic cation transmembrane transporter activity"/>
    <property type="evidence" value="ECO:0007669"/>
    <property type="project" value="InterPro"/>
</dbReference>
<dbReference type="PANTHER" id="PTHR34584:SF1">
    <property type="entry name" value="NA(+)_H(+) ANTIPORTER SUBUNIT E1"/>
    <property type="match status" value="1"/>
</dbReference>
<evidence type="ECO:0000256" key="5">
    <source>
        <dbReference type="ARBA" id="ARBA00022692"/>
    </source>
</evidence>
<evidence type="ECO:0000256" key="1">
    <source>
        <dbReference type="ARBA" id="ARBA00004651"/>
    </source>
</evidence>
<evidence type="ECO:0000256" key="8">
    <source>
        <dbReference type="SAM" id="Phobius"/>
    </source>
</evidence>
<organism evidence="9 10">
    <name type="scientific">Alkaliphilus metalliredigens (strain QYMF)</name>
    <dbReference type="NCBI Taxonomy" id="293826"/>
    <lineage>
        <taxon>Bacteria</taxon>
        <taxon>Bacillati</taxon>
        <taxon>Bacillota</taxon>
        <taxon>Clostridia</taxon>
        <taxon>Peptostreptococcales</taxon>
        <taxon>Natronincolaceae</taxon>
        <taxon>Alkaliphilus</taxon>
    </lineage>
</organism>
<dbReference type="Proteomes" id="UP000001572">
    <property type="component" value="Chromosome"/>
</dbReference>
<evidence type="ECO:0000256" key="7">
    <source>
        <dbReference type="ARBA" id="ARBA00023136"/>
    </source>
</evidence>
<keyword evidence="7 8" id="KW-0472">Membrane</keyword>
<evidence type="ECO:0000313" key="9">
    <source>
        <dbReference type="EMBL" id="ABR50240.1"/>
    </source>
</evidence>
<evidence type="ECO:0000256" key="4">
    <source>
        <dbReference type="ARBA" id="ARBA00022475"/>
    </source>
</evidence>
<keyword evidence="6 8" id="KW-1133">Transmembrane helix</keyword>
<dbReference type="GO" id="GO:0005886">
    <property type="term" value="C:plasma membrane"/>
    <property type="evidence" value="ECO:0007669"/>
    <property type="project" value="UniProtKB-SubCell"/>
</dbReference>
<dbReference type="InterPro" id="IPR002758">
    <property type="entry name" value="Cation_antiport_E"/>
</dbReference>
<gene>
    <name evidence="9" type="ordered locus">Amet_4159</name>
</gene>
<dbReference type="RefSeq" id="WP_012065188.1">
    <property type="nucleotide sequence ID" value="NC_009633.1"/>
</dbReference>
<dbReference type="EMBL" id="CP000724">
    <property type="protein sequence ID" value="ABR50240.1"/>
    <property type="molecule type" value="Genomic_DNA"/>
</dbReference>
<evidence type="ECO:0000256" key="2">
    <source>
        <dbReference type="ARBA" id="ARBA00006228"/>
    </source>
</evidence>
<protein>
    <submittedName>
        <fullName evidence="9">Cation antiporter</fullName>
    </submittedName>
</protein>
<dbReference type="AlphaFoldDB" id="A6TVM2"/>
<evidence type="ECO:0000256" key="3">
    <source>
        <dbReference type="ARBA" id="ARBA00022449"/>
    </source>
</evidence>
<reference evidence="10" key="1">
    <citation type="journal article" date="2016" name="Genome Announc.">
        <title>Complete genome sequence of Alkaliphilus metalliredigens strain QYMF, an alkaliphilic and metal-reducing bacterium isolated from borax-contaminated leachate ponds.</title>
        <authorList>
            <person name="Hwang C."/>
            <person name="Copeland A."/>
            <person name="Lucas S."/>
            <person name="Lapidus A."/>
            <person name="Barry K."/>
            <person name="Detter J.C."/>
            <person name="Glavina Del Rio T."/>
            <person name="Hammon N."/>
            <person name="Israni S."/>
            <person name="Dalin E."/>
            <person name="Tice H."/>
            <person name="Pitluck S."/>
            <person name="Chertkov O."/>
            <person name="Brettin T."/>
            <person name="Bruce D."/>
            <person name="Han C."/>
            <person name="Schmutz J."/>
            <person name="Larimer F."/>
            <person name="Land M.L."/>
            <person name="Hauser L."/>
            <person name="Kyrpides N."/>
            <person name="Mikhailova N."/>
            <person name="Ye Q."/>
            <person name="Zhou J."/>
            <person name="Richardson P."/>
            <person name="Fields M.W."/>
        </authorList>
    </citation>
    <scope>NUCLEOTIDE SEQUENCE [LARGE SCALE GENOMIC DNA]</scope>
    <source>
        <strain evidence="10">QYMF</strain>
    </source>
</reference>
<keyword evidence="5 8" id="KW-0812">Transmembrane</keyword>
<dbReference type="KEGG" id="amt:Amet_4159"/>
<proteinExistence type="inferred from homology"/>
<evidence type="ECO:0000313" key="10">
    <source>
        <dbReference type="Proteomes" id="UP000001572"/>
    </source>
</evidence>
<comment type="subcellular location">
    <subcellularLocation>
        <location evidence="1">Cell membrane</location>
        <topology evidence="1">Multi-pass membrane protein</topology>
    </subcellularLocation>
</comment>
<name>A6TVM2_ALKMQ</name>
<dbReference type="GO" id="GO:0015297">
    <property type="term" value="F:antiporter activity"/>
    <property type="evidence" value="ECO:0007669"/>
    <property type="project" value="UniProtKB-KW"/>
</dbReference>
<feature type="transmembrane region" description="Helical" evidence="8">
    <location>
        <begin position="12"/>
        <end position="30"/>
    </location>
</feature>
<comment type="similarity">
    <text evidence="2">Belongs to the CPA3 antiporters (TC 2.A.63) subunit E family.</text>
</comment>
<dbReference type="HOGENOM" id="CLU_086615_2_0_9"/>
<accession>A6TVM2</accession>
<dbReference type="PIRSF" id="PIRSF019239">
    <property type="entry name" value="MrpE"/>
    <property type="match status" value="1"/>
</dbReference>